<dbReference type="NCBIfam" id="TIGR03725">
    <property type="entry name" value="T6A_YeaZ"/>
    <property type="match status" value="1"/>
</dbReference>
<evidence type="ECO:0000259" key="1">
    <source>
        <dbReference type="Pfam" id="PF00814"/>
    </source>
</evidence>
<evidence type="ECO:0000313" key="2">
    <source>
        <dbReference type="EMBL" id="AHF16495.1"/>
    </source>
</evidence>
<dbReference type="Gene3D" id="3.30.420.40">
    <property type="match status" value="2"/>
</dbReference>
<dbReference type="STRING" id="929713.NIASO_17620"/>
<dbReference type="InterPro" id="IPR043129">
    <property type="entry name" value="ATPase_NBD"/>
</dbReference>
<dbReference type="AlphaFoldDB" id="W0F0B3"/>
<organism evidence="2 3">
    <name type="scientific">Niabella soli DSM 19437</name>
    <dbReference type="NCBI Taxonomy" id="929713"/>
    <lineage>
        <taxon>Bacteria</taxon>
        <taxon>Pseudomonadati</taxon>
        <taxon>Bacteroidota</taxon>
        <taxon>Chitinophagia</taxon>
        <taxon>Chitinophagales</taxon>
        <taxon>Chitinophagaceae</taxon>
        <taxon>Niabella</taxon>
    </lineage>
</organism>
<dbReference type="KEGG" id="nso:NIASO_17620"/>
<gene>
    <name evidence="2" type="ORF">NIASO_17620</name>
</gene>
<proteinExistence type="predicted"/>
<dbReference type="GO" id="GO:0002949">
    <property type="term" value="P:tRNA threonylcarbamoyladenosine modification"/>
    <property type="evidence" value="ECO:0007669"/>
    <property type="project" value="InterPro"/>
</dbReference>
<protein>
    <submittedName>
        <fullName evidence="2">Peptidase M22</fullName>
    </submittedName>
</protein>
<dbReference type="PANTHER" id="PTHR11735">
    <property type="entry name" value="TRNA N6-ADENOSINE THREONYLCARBAMOYLTRANSFERASE"/>
    <property type="match status" value="1"/>
</dbReference>
<feature type="domain" description="Gcp-like" evidence="1">
    <location>
        <begin position="34"/>
        <end position="132"/>
    </location>
</feature>
<dbReference type="GO" id="GO:0005829">
    <property type="term" value="C:cytosol"/>
    <property type="evidence" value="ECO:0007669"/>
    <property type="project" value="TreeGrafter"/>
</dbReference>
<dbReference type="Proteomes" id="UP000003586">
    <property type="component" value="Chromosome"/>
</dbReference>
<name>W0F0B3_9BACT</name>
<dbReference type="CDD" id="cd24032">
    <property type="entry name" value="ASKHA_NBD_TsaB"/>
    <property type="match status" value="1"/>
</dbReference>
<dbReference type="InterPro" id="IPR022496">
    <property type="entry name" value="T6A_TsaB"/>
</dbReference>
<dbReference type="PANTHER" id="PTHR11735:SF11">
    <property type="entry name" value="TRNA THREONYLCARBAMOYLADENOSINE BIOSYNTHESIS PROTEIN TSAB"/>
    <property type="match status" value="1"/>
</dbReference>
<sequence length="220" mass="24042">MALILNIDTAVEGASLCIADNEIIIAQAENRILQTHATWINNAIKTLFASNNFSLADLDAIAVSNGPGSYTGLRIGLSTAKGLCFALKKPLICLNTLTIMANAVKNEAPDLICPVIDARRMEIYTALYKKDLTIIMPPEAMIAEESRFAAILHEHTVLFTGNAISKLETIITSSNAIFSSTIYDASDMAALSFKCYTQSAFDDLSYVEPFYIKPVYFNKI</sequence>
<evidence type="ECO:0000313" key="3">
    <source>
        <dbReference type="Proteomes" id="UP000003586"/>
    </source>
</evidence>
<dbReference type="OrthoDB" id="9784166at2"/>
<accession>W0F0B3</accession>
<dbReference type="eggNOG" id="COG1214">
    <property type="taxonomic scope" value="Bacteria"/>
</dbReference>
<dbReference type="SUPFAM" id="SSF53067">
    <property type="entry name" value="Actin-like ATPase domain"/>
    <property type="match status" value="2"/>
</dbReference>
<dbReference type="RefSeq" id="WP_008587705.1">
    <property type="nucleotide sequence ID" value="NZ_CP007035.1"/>
</dbReference>
<reference evidence="2 3" key="1">
    <citation type="submission" date="2013-12" db="EMBL/GenBank/DDBJ databases">
        <authorList>
            <consortium name="DOE Joint Genome Institute"/>
            <person name="Eisen J."/>
            <person name="Huntemann M."/>
            <person name="Han J."/>
            <person name="Chen A."/>
            <person name="Kyrpides N."/>
            <person name="Mavromatis K."/>
            <person name="Markowitz V."/>
            <person name="Palaniappan K."/>
            <person name="Ivanova N."/>
            <person name="Schaumberg A."/>
            <person name="Pati A."/>
            <person name="Liolios K."/>
            <person name="Nordberg H.P."/>
            <person name="Cantor M.N."/>
            <person name="Hua S.X."/>
            <person name="Woyke T."/>
        </authorList>
    </citation>
    <scope>NUCLEOTIDE SEQUENCE [LARGE SCALE GENOMIC DNA]</scope>
    <source>
        <strain evidence="3">DSM 19437</strain>
    </source>
</reference>
<keyword evidence="3" id="KW-1185">Reference proteome</keyword>
<dbReference type="Pfam" id="PF00814">
    <property type="entry name" value="TsaD"/>
    <property type="match status" value="1"/>
</dbReference>
<dbReference type="HOGENOM" id="CLU_064886_1_0_10"/>
<dbReference type="InterPro" id="IPR000905">
    <property type="entry name" value="Gcp-like_dom"/>
</dbReference>
<dbReference type="EMBL" id="CP007035">
    <property type="protein sequence ID" value="AHF16495.1"/>
    <property type="molecule type" value="Genomic_DNA"/>
</dbReference>